<dbReference type="Pfam" id="PF15348">
    <property type="entry name" value="GEMIN8"/>
    <property type="match status" value="1"/>
</dbReference>
<dbReference type="InterPro" id="IPR034754">
    <property type="entry name" value="GEMIN8"/>
</dbReference>
<keyword evidence="1" id="KW-0175">Coiled coil</keyword>
<proteinExistence type="predicted"/>
<feature type="coiled-coil region" evidence="1">
    <location>
        <begin position="164"/>
        <end position="195"/>
    </location>
</feature>
<reference evidence="3" key="1">
    <citation type="journal article" date="2018" name="J. Proteomics">
        <title>Exploring the molecular complexity of Triatoma dimidiata sialome.</title>
        <authorList>
            <person name="Santiago P.B."/>
            <person name="de Araujo C.N."/>
            <person name="Charneau S."/>
            <person name="Bastos I.M.D."/>
            <person name="Assumpcao T.C.F."/>
            <person name="Queiroz R.M.L."/>
            <person name="Praca Y.R."/>
            <person name="Cordeiro T.M."/>
            <person name="Garcia C.H.S."/>
            <person name="da Silva I.G."/>
            <person name="Raiol T."/>
            <person name="Motta F.N."/>
            <person name="de Araujo Oliveira J.V."/>
            <person name="de Sousa M.V."/>
            <person name="Ribeiro J.M.C."/>
            <person name="de Santana J.M."/>
        </authorList>
    </citation>
    <scope>NUCLEOTIDE SEQUENCE</scope>
    <source>
        <strain evidence="3">Santander</strain>
        <tissue evidence="3">Salivary glands</tissue>
    </source>
</reference>
<feature type="compositionally biased region" description="Polar residues" evidence="2">
    <location>
        <begin position="127"/>
        <end position="138"/>
    </location>
</feature>
<evidence type="ECO:0000256" key="2">
    <source>
        <dbReference type="SAM" id="MobiDB-lite"/>
    </source>
</evidence>
<dbReference type="GO" id="GO:0032797">
    <property type="term" value="C:SMN complex"/>
    <property type="evidence" value="ECO:0007669"/>
    <property type="project" value="InterPro"/>
</dbReference>
<name>A0A0V0GA09_TRIDM</name>
<dbReference type="GO" id="GO:0000387">
    <property type="term" value="P:spliceosomal snRNP assembly"/>
    <property type="evidence" value="ECO:0007669"/>
    <property type="project" value="InterPro"/>
</dbReference>
<protein>
    <submittedName>
        <fullName evidence="3">Putative gem nuclear organelle associated protein 8</fullName>
    </submittedName>
</protein>
<feature type="region of interest" description="Disordered" evidence="2">
    <location>
        <begin position="127"/>
        <end position="148"/>
    </location>
</feature>
<dbReference type="EMBL" id="GECL01001164">
    <property type="protein sequence ID" value="JAP04960.1"/>
    <property type="molecule type" value="Transcribed_RNA"/>
</dbReference>
<dbReference type="AlphaFoldDB" id="A0A0V0GA09"/>
<dbReference type="PANTHER" id="PTHR16238">
    <property type="entry name" value="GEM-ASSOCIATED PROTEIN 8"/>
    <property type="match status" value="1"/>
</dbReference>
<evidence type="ECO:0000313" key="3">
    <source>
        <dbReference type="EMBL" id="JAP04960.1"/>
    </source>
</evidence>
<accession>A0A0V0GA09</accession>
<dbReference type="PANTHER" id="PTHR16238:SF7">
    <property type="entry name" value="GEM-ASSOCIATED PROTEIN 8"/>
    <property type="match status" value="1"/>
</dbReference>
<evidence type="ECO:0000256" key="1">
    <source>
        <dbReference type="SAM" id="Coils"/>
    </source>
</evidence>
<sequence length="261" mass="30468">MKALGICKTLKKKHKSKRKWKKRKFNKNLTKKFTTSFALDKIQLVFSEMSGNCFWNNYYSAFEWRNNYLNFWNASKEMQALPCTTGNKNLGIKDGIRKKRIEHDSCLNDVQECIRDLNCITLNSTGDSASSLSQNLGTSFEDDTSENSDNFEVSEEMIQFMEINMRHRADLEAEKERLRSLRQEAEEKVKVSERDGIEECKAPNEATINKCRSQQMNNLYGKSAPMIHGMETAIQLTFNWNCDHHKPQYWPILPFTFKFAK</sequence>
<organism evidence="3">
    <name type="scientific">Triatoma dimidiata</name>
    <name type="common">Kissing bug</name>
    <name type="synonym">Meccus dimidiatus</name>
    <dbReference type="NCBI Taxonomy" id="72491"/>
    <lineage>
        <taxon>Eukaryota</taxon>
        <taxon>Metazoa</taxon>
        <taxon>Ecdysozoa</taxon>
        <taxon>Arthropoda</taxon>
        <taxon>Hexapoda</taxon>
        <taxon>Insecta</taxon>
        <taxon>Pterygota</taxon>
        <taxon>Neoptera</taxon>
        <taxon>Paraneoptera</taxon>
        <taxon>Hemiptera</taxon>
        <taxon>Heteroptera</taxon>
        <taxon>Panheteroptera</taxon>
        <taxon>Cimicomorpha</taxon>
        <taxon>Reduviidae</taxon>
        <taxon>Triatominae</taxon>
        <taxon>Triatoma</taxon>
    </lineage>
</organism>